<protein>
    <submittedName>
        <fullName evidence="3">Uncharacterized protein</fullName>
    </submittedName>
</protein>
<proteinExistence type="predicted"/>
<dbReference type="OrthoDB" id="10577654at2759"/>
<reference evidence="3" key="1">
    <citation type="submission" date="2020-06" db="EMBL/GenBank/DDBJ databases">
        <authorList>
            <consortium name="Plant Systems Biology data submission"/>
        </authorList>
    </citation>
    <scope>NUCLEOTIDE SEQUENCE</scope>
    <source>
        <strain evidence="3">D6</strain>
    </source>
</reference>
<gene>
    <name evidence="3" type="ORF">SEMRO_2771_G336760.1</name>
</gene>
<feature type="chain" id="PRO_5040386563" evidence="2">
    <location>
        <begin position="25"/>
        <end position="274"/>
    </location>
</feature>
<name>A0A9N8F3Q8_9STRA</name>
<keyword evidence="1" id="KW-0472">Membrane</keyword>
<evidence type="ECO:0000256" key="1">
    <source>
        <dbReference type="SAM" id="Phobius"/>
    </source>
</evidence>
<evidence type="ECO:0000313" key="3">
    <source>
        <dbReference type="EMBL" id="CAB9530174.1"/>
    </source>
</evidence>
<keyword evidence="2" id="KW-0732">Signal</keyword>
<feature type="transmembrane region" description="Helical" evidence="1">
    <location>
        <begin position="252"/>
        <end position="273"/>
    </location>
</feature>
<keyword evidence="1" id="KW-0812">Transmembrane</keyword>
<feature type="signal peptide" evidence="2">
    <location>
        <begin position="1"/>
        <end position="24"/>
    </location>
</feature>
<comment type="caution">
    <text evidence="3">The sequence shown here is derived from an EMBL/GenBank/DDBJ whole genome shotgun (WGS) entry which is preliminary data.</text>
</comment>
<dbReference type="EMBL" id="CAICTM010002769">
    <property type="protein sequence ID" value="CAB9530174.1"/>
    <property type="molecule type" value="Genomic_DNA"/>
</dbReference>
<evidence type="ECO:0000313" key="4">
    <source>
        <dbReference type="Proteomes" id="UP001153069"/>
    </source>
</evidence>
<keyword evidence="4" id="KW-1185">Reference proteome</keyword>
<keyword evidence="1" id="KW-1133">Transmembrane helix</keyword>
<dbReference type="Proteomes" id="UP001153069">
    <property type="component" value="Unassembled WGS sequence"/>
</dbReference>
<organism evidence="3 4">
    <name type="scientific">Seminavis robusta</name>
    <dbReference type="NCBI Taxonomy" id="568900"/>
    <lineage>
        <taxon>Eukaryota</taxon>
        <taxon>Sar</taxon>
        <taxon>Stramenopiles</taxon>
        <taxon>Ochrophyta</taxon>
        <taxon>Bacillariophyta</taxon>
        <taxon>Bacillariophyceae</taxon>
        <taxon>Bacillariophycidae</taxon>
        <taxon>Naviculales</taxon>
        <taxon>Naviculaceae</taxon>
        <taxon>Seminavis</taxon>
    </lineage>
</organism>
<feature type="transmembrane region" description="Helical" evidence="1">
    <location>
        <begin position="160"/>
        <end position="180"/>
    </location>
</feature>
<sequence length="274" mass="30116">MTIYRARLLLSSLLVLGALSGTNCFQPLPRTLGITKLAAAKLDVDGGKSKALPGSSDESTNYNYIGFNTDQNTPYVPSGMSPEQYAQIKKTEAAKAASMDFGAWGPRFKQTAAPGGDWMVNTNLWVKGFQQQRDVALLSQDDVERQETRQRQWNAVKSTLPSLFLAYLMVDILLISLASVRSTQQVVWSVLMAQQGILQAARQHTTVVFGKLHVLVLKLSLAAVATPFLHKYRDIANRRWLWSPRKIVATPLLAAGAMLAVKMALIVGMKAVLQ</sequence>
<dbReference type="AlphaFoldDB" id="A0A9N8F3Q8"/>
<evidence type="ECO:0000256" key="2">
    <source>
        <dbReference type="SAM" id="SignalP"/>
    </source>
</evidence>
<accession>A0A9N8F3Q8</accession>